<dbReference type="EMBL" id="LN890280">
    <property type="protein sequence ID" value="CUR50906.1"/>
    <property type="molecule type" value="Genomic_DNA"/>
</dbReference>
<proteinExistence type="predicted"/>
<dbReference type="PANTHER" id="PTHR12788:SF10">
    <property type="entry name" value="PROTEIN-TYROSINE SULFOTRANSFERASE"/>
    <property type="match status" value="1"/>
</dbReference>
<dbReference type="Gene3D" id="3.40.50.300">
    <property type="entry name" value="P-loop containing nucleotide triphosphate hydrolases"/>
    <property type="match status" value="1"/>
</dbReference>
<dbReference type="Proteomes" id="UP000196239">
    <property type="component" value="Chromosome 1"/>
</dbReference>
<dbReference type="GO" id="GO:0008476">
    <property type="term" value="F:protein-tyrosine sulfotransferase activity"/>
    <property type="evidence" value="ECO:0007669"/>
    <property type="project" value="InterPro"/>
</dbReference>
<evidence type="ECO:0000256" key="1">
    <source>
        <dbReference type="ARBA" id="ARBA00022679"/>
    </source>
</evidence>
<protein>
    <submittedName>
        <fullName evidence="2">Sulfotransferase</fullName>
    </submittedName>
</protein>
<dbReference type="InterPro" id="IPR027417">
    <property type="entry name" value="P-loop_NTPase"/>
</dbReference>
<keyword evidence="3" id="KW-1185">Reference proteome</keyword>
<sequence length="336" mass="39955">MIKTLKFLNFKTSSSTNLLHEKPILIVGLMRSGTTLLDRMIDAHPKIQIFFVRTQFLRKLNGKFDPLNKKNLDKLLHEVADFLQVWGRKTTEDEIAQVKEYVKQHHKLNYKSVYLGLAKTLLHISDDERWGEKYDGHGGEIKYFMKMFPKGQVILITRDLRDSYASNKKRTKEVLDAHAFLRGDHLMLLDDWKRMADHWNNFSSHYDKESHLHITYEELIENPETTTRKICEFLKIDWSEDMINPKKFLDWDGKQWRANTSFDTIAYEISKNNVNKHRDELSDEEMVLVESYMRKYPIRDDPHHYKYVTDGLSKNTIPLEEKLKNVVDSWKEARDF</sequence>
<dbReference type="InterPro" id="IPR026634">
    <property type="entry name" value="TPST-like"/>
</dbReference>
<organism evidence="2 3">
    <name type="scientific">Nitrosotalea devaniterrae</name>
    <dbReference type="NCBI Taxonomy" id="1078905"/>
    <lineage>
        <taxon>Archaea</taxon>
        <taxon>Nitrososphaerota</taxon>
        <taxon>Nitrososphaeria</taxon>
        <taxon>Nitrosotaleales</taxon>
        <taxon>Nitrosotaleaceae</taxon>
        <taxon>Nitrosotalea</taxon>
    </lineage>
</organism>
<reference evidence="3" key="1">
    <citation type="submission" date="2015-10" db="EMBL/GenBank/DDBJ databases">
        <authorList>
            <person name="Lehtovirta-Morley L.E."/>
            <person name="Vieille C."/>
        </authorList>
    </citation>
    <scope>NUCLEOTIDE SEQUENCE [LARGE SCALE GENOMIC DNA]</scope>
</reference>
<evidence type="ECO:0000313" key="2">
    <source>
        <dbReference type="EMBL" id="CUR50906.1"/>
    </source>
</evidence>
<evidence type="ECO:0000313" key="3">
    <source>
        <dbReference type="Proteomes" id="UP000196239"/>
    </source>
</evidence>
<dbReference type="SUPFAM" id="SSF52540">
    <property type="entry name" value="P-loop containing nucleoside triphosphate hydrolases"/>
    <property type="match status" value="1"/>
</dbReference>
<dbReference type="PANTHER" id="PTHR12788">
    <property type="entry name" value="PROTEIN-TYROSINE SULFOTRANSFERASE 2"/>
    <property type="match status" value="1"/>
</dbReference>
<gene>
    <name evidence="2" type="ORF">NDEV_0141</name>
</gene>
<dbReference type="Pfam" id="PF13469">
    <property type="entry name" value="Sulfotransfer_3"/>
    <property type="match status" value="1"/>
</dbReference>
<dbReference type="KEGG" id="ndv:NDEV_0141"/>
<dbReference type="AlphaFoldDB" id="A0A128A0M3"/>
<name>A0A128A0M3_9ARCH</name>
<keyword evidence="1 2" id="KW-0808">Transferase</keyword>
<accession>A0A128A0M3</accession>